<dbReference type="Proteomes" id="UP000010472">
    <property type="component" value="Chromosome"/>
</dbReference>
<dbReference type="AlphaFoldDB" id="K9VV27"/>
<dbReference type="EMBL" id="CP003620">
    <property type="protein sequence ID" value="AFZ11963.1"/>
    <property type="molecule type" value="Genomic_DNA"/>
</dbReference>
<dbReference type="RefSeq" id="WP_015202085.1">
    <property type="nucleotide sequence ID" value="NC_019753.1"/>
</dbReference>
<name>K9VV27_9CYAN</name>
<dbReference type="InterPro" id="IPR032568">
    <property type="entry name" value="DUF4926"/>
</dbReference>
<dbReference type="Pfam" id="PF16277">
    <property type="entry name" value="DUF4926"/>
    <property type="match status" value="1"/>
</dbReference>
<evidence type="ECO:0000313" key="1">
    <source>
        <dbReference type="EMBL" id="AFZ11963.1"/>
    </source>
</evidence>
<evidence type="ECO:0000313" key="2">
    <source>
        <dbReference type="Proteomes" id="UP000010472"/>
    </source>
</evidence>
<dbReference type="HOGENOM" id="CLU_174734_0_0_3"/>
<dbReference type="PATRIC" id="fig|1173022.3.peg.1138"/>
<evidence type="ECO:0008006" key="3">
    <source>
        <dbReference type="Google" id="ProtNLM"/>
    </source>
</evidence>
<organism evidence="1 2">
    <name type="scientific">Crinalium epipsammum PCC 9333</name>
    <dbReference type="NCBI Taxonomy" id="1173022"/>
    <lineage>
        <taxon>Bacteria</taxon>
        <taxon>Bacillati</taxon>
        <taxon>Cyanobacteriota</taxon>
        <taxon>Cyanophyceae</taxon>
        <taxon>Gomontiellales</taxon>
        <taxon>Gomontiellaceae</taxon>
        <taxon>Crinalium</taxon>
    </lineage>
</organism>
<proteinExistence type="predicted"/>
<sequence length="104" mass="11879">MIKPELLDIVEILVNLPEYQQFVGAQGTIVECYDSENFEIEFSNEDGETTALCALSSQQFIVIWKAAKKQWLTPADKIAAIFNNLSEAKREEVLDFARFLYQKA</sequence>
<dbReference type="STRING" id="1173022.Cri9333_1049"/>
<gene>
    <name evidence="1" type="ORF">Cri9333_1049</name>
</gene>
<dbReference type="eggNOG" id="ENOG5032S65">
    <property type="taxonomic scope" value="Bacteria"/>
</dbReference>
<protein>
    <recommendedName>
        <fullName evidence="3">DUF4926 domain-containing protein</fullName>
    </recommendedName>
</protein>
<accession>K9VV27</accession>
<dbReference type="OrthoDB" id="517347at2"/>
<reference evidence="1 2" key="1">
    <citation type="submission" date="2012-06" db="EMBL/GenBank/DDBJ databases">
        <title>Finished chromosome of genome of Crinalium epipsammum PCC 9333.</title>
        <authorList>
            <consortium name="US DOE Joint Genome Institute"/>
            <person name="Gugger M."/>
            <person name="Coursin T."/>
            <person name="Rippka R."/>
            <person name="Tandeau De Marsac N."/>
            <person name="Huntemann M."/>
            <person name="Wei C.-L."/>
            <person name="Han J."/>
            <person name="Detter J.C."/>
            <person name="Han C."/>
            <person name="Tapia R."/>
            <person name="Davenport K."/>
            <person name="Daligault H."/>
            <person name="Erkkila T."/>
            <person name="Gu W."/>
            <person name="Munk A.C.C."/>
            <person name="Teshima H."/>
            <person name="Xu Y."/>
            <person name="Chain P."/>
            <person name="Chen A."/>
            <person name="Krypides N."/>
            <person name="Mavromatis K."/>
            <person name="Markowitz V."/>
            <person name="Szeto E."/>
            <person name="Ivanova N."/>
            <person name="Mikhailova N."/>
            <person name="Ovchinnikova G."/>
            <person name="Pagani I."/>
            <person name="Pati A."/>
            <person name="Goodwin L."/>
            <person name="Peters L."/>
            <person name="Pitluck S."/>
            <person name="Woyke T."/>
            <person name="Kerfeld C."/>
        </authorList>
    </citation>
    <scope>NUCLEOTIDE SEQUENCE [LARGE SCALE GENOMIC DNA]</scope>
    <source>
        <strain evidence="1 2">PCC 9333</strain>
    </source>
</reference>
<keyword evidence="2" id="KW-1185">Reference proteome</keyword>
<dbReference type="KEGG" id="cep:Cri9333_1049"/>